<dbReference type="EMBL" id="CM039437">
    <property type="protein sequence ID" value="KAI4306514.1"/>
    <property type="molecule type" value="Genomic_DNA"/>
</dbReference>
<sequence length="159" mass="17664">MGKALYSAARLQELSRFVSSAKAQKHKQTQPRLPNRVRPPGIAKSGAGRVETKTPHPQPKMQTSEEEERRMPLAQVVADCAKRWFQDTLKEAKAGDSSMQLLVGQMYCSGYGVPRDPQKGHVWISKASKGRNSVWKASDKQPGYRASESDSEVPENKAK</sequence>
<name>A0ACB9L9W8_BAUVA</name>
<accession>A0ACB9L9W8</accession>
<evidence type="ECO:0000313" key="1">
    <source>
        <dbReference type="EMBL" id="KAI4306514.1"/>
    </source>
</evidence>
<keyword evidence="2" id="KW-1185">Reference proteome</keyword>
<gene>
    <name evidence="1" type="ORF">L6164_029785</name>
</gene>
<dbReference type="Proteomes" id="UP000828941">
    <property type="component" value="Chromosome 12"/>
</dbReference>
<evidence type="ECO:0000313" key="2">
    <source>
        <dbReference type="Proteomes" id="UP000828941"/>
    </source>
</evidence>
<organism evidence="1 2">
    <name type="scientific">Bauhinia variegata</name>
    <name type="common">Purple orchid tree</name>
    <name type="synonym">Phanera variegata</name>
    <dbReference type="NCBI Taxonomy" id="167791"/>
    <lineage>
        <taxon>Eukaryota</taxon>
        <taxon>Viridiplantae</taxon>
        <taxon>Streptophyta</taxon>
        <taxon>Embryophyta</taxon>
        <taxon>Tracheophyta</taxon>
        <taxon>Spermatophyta</taxon>
        <taxon>Magnoliopsida</taxon>
        <taxon>eudicotyledons</taxon>
        <taxon>Gunneridae</taxon>
        <taxon>Pentapetalae</taxon>
        <taxon>rosids</taxon>
        <taxon>fabids</taxon>
        <taxon>Fabales</taxon>
        <taxon>Fabaceae</taxon>
        <taxon>Cercidoideae</taxon>
        <taxon>Cercideae</taxon>
        <taxon>Bauhiniinae</taxon>
        <taxon>Bauhinia</taxon>
    </lineage>
</organism>
<proteinExistence type="predicted"/>
<comment type="caution">
    <text evidence="1">The sequence shown here is derived from an EMBL/GenBank/DDBJ whole genome shotgun (WGS) entry which is preliminary data.</text>
</comment>
<protein>
    <submittedName>
        <fullName evidence="1">Uncharacterized protein</fullName>
    </submittedName>
</protein>
<reference evidence="1 2" key="1">
    <citation type="journal article" date="2022" name="DNA Res.">
        <title>Chromosomal-level genome assembly of the orchid tree Bauhinia variegata (Leguminosae; Cercidoideae) supports the allotetraploid origin hypothesis of Bauhinia.</title>
        <authorList>
            <person name="Zhong Y."/>
            <person name="Chen Y."/>
            <person name="Zheng D."/>
            <person name="Pang J."/>
            <person name="Liu Y."/>
            <person name="Luo S."/>
            <person name="Meng S."/>
            <person name="Qian L."/>
            <person name="Wei D."/>
            <person name="Dai S."/>
            <person name="Zhou R."/>
        </authorList>
    </citation>
    <scope>NUCLEOTIDE SEQUENCE [LARGE SCALE GENOMIC DNA]</scope>
    <source>
        <strain evidence="1">BV-YZ2020</strain>
    </source>
</reference>